<name>A0A7S2NLE1_9EUKA</name>
<dbReference type="EMBL" id="HBGU01079022">
    <property type="protein sequence ID" value="CAD9545637.1"/>
    <property type="molecule type" value="Transcribed_RNA"/>
</dbReference>
<reference evidence="3" key="1">
    <citation type="submission" date="2021-01" db="EMBL/GenBank/DDBJ databases">
        <authorList>
            <person name="Corre E."/>
            <person name="Pelletier E."/>
            <person name="Niang G."/>
            <person name="Scheremetjew M."/>
            <person name="Finn R."/>
            <person name="Kale V."/>
            <person name="Holt S."/>
            <person name="Cochrane G."/>
            <person name="Meng A."/>
            <person name="Brown T."/>
            <person name="Cohen L."/>
        </authorList>
    </citation>
    <scope>NUCLEOTIDE SEQUENCE</scope>
    <source>
        <strain evidence="3">UTEX LB 985</strain>
    </source>
</reference>
<feature type="coiled-coil region" evidence="1">
    <location>
        <begin position="232"/>
        <end position="269"/>
    </location>
</feature>
<dbReference type="AlphaFoldDB" id="A0A7S2NLE1"/>
<protein>
    <submittedName>
        <fullName evidence="3">Uncharacterized protein</fullName>
    </submittedName>
</protein>
<proteinExistence type="predicted"/>
<evidence type="ECO:0000256" key="1">
    <source>
        <dbReference type="SAM" id="Coils"/>
    </source>
</evidence>
<organism evidence="3">
    <name type="scientific">Haptolina brevifila</name>
    <dbReference type="NCBI Taxonomy" id="156173"/>
    <lineage>
        <taxon>Eukaryota</taxon>
        <taxon>Haptista</taxon>
        <taxon>Haptophyta</taxon>
        <taxon>Prymnesiophyceae</taxon>
        <taxon>Prymnesiales</taxon>
        <taxon>Prymnesiaceae</taxon>
        <taxon>Haptolina</taxon>
    </lineage>
</organism>
<evidence type="ECO:0000313" key="3">
    <source>
        <dbReference type="EMBL" id="CAD9545637.1"/>
    </source>
</evidence>
<feature type="compositionally biased region" description="Acidic residues" evidence="2">
    <location>
        <begin position="1"/>
        <end position="12"/>
    </location>
</feature>
<feature type="region of interest" description="Disordered" evidence="2">
    <location>
        <begin position="122"/>
        <end position="142"/>
    </location>
</feature>
<accession>A0A7S2NLE1</accession>
<feature type="region of interest" description="Disordered" evidence="2">
    <location>
        <begin position="67"/>
        <end position="102"/>
    </location>
</feature>
<evidence type="ECO:0000256" key="2">
    <source>
        <dbReference type="SAM" id="MobiDB-lite"/>
    </source>
</evidence>
<gene>
    <name evidence="3" type="ORF">CBRE1094_LOCUS43119</name>
</gene>
<feature type="region of interest" description="Disordered" evidence="2">
    <location>
        <begin position="1"/>
        <end position="20"/>
    </location>
</feature>
<feature type="compositionally biased region" description="Basic and acidic residues" evidence="2">
    <location>
        <begin position="76"/>
        <end position="97"/>
    </location>
</feature>
<sequence>MASPEEQQEIDELNQLISTGNSIRESPITASKYNRWLVGEQNRGAGSVVRREVDHLRNARVEFQKRHQDYGASLKEAGREQGRRDKEKVEMNREENLAKGQQVKADVLAQKAQEEKQKQEWIAHGRSLAMRDQMQKKKIRDVVGENSKRVAEMTAKAKQEELDYERELAGVRAKLLQDNKSEVEKVRAETADEVIDAAKEFAFEQRKSLAFTTKAAEAAWKDERNMHTKSHLEKAKANKADAIASRQKAKQLRDEIATTRREVANAARKQQQSNKEQKDKIIMFSTGGIKDTHDQIYRKKYVPQDAAAKLQGSKYAGSVA</sequence>
<keyword evidence="1" id="KW-0175">Coiled coil</keyword>